<keyword evidence="3" id="KW-1185">Reference proteome</keyword>
<evidence type="ECO:0000313" key="3">
    <source>
        <dbReference type="Proteomes" id="UP000094527"/>
    </source>
</evidence>
<dbReference type="Pfam" id="PF00069">
    <property type="entry name" value="Pkinase"/>
    <property type="match status" value="1"/>
</dbReference>
<accession>A0A1D2M583</accession>
<name>A0A1D2M583_ORCCI</name>
<dbReference type="InterPro" id="IPR045133">
    <property type="entry name" value="IRE1/2-like"/>
</dbReference>
<dbReference type="GO" id="GO:1990604">
    <property type="term" value="C:IRE1-TRAF2-ASK1 complex"/>
    <property type="evidence" value="ECO:0007669"/>
    <property type="project" value="TreeGrafter"/>
</dbReference>
<keyword evidence="2" id="KW-0418">Kinase</keyword>
<dbReference type="STRING" id="48709.A0A1D2M583"/>
<dbReference type="GO" id="GO:0004521">
    <property type="term" value="F:RNA endonuclease activity"/>
    <property type="evidence" value="ECO:0007669"/>
    <property type="project" value="InterPro"/>
</dbReference>
<dbReference type="SUPFAM" id="SSF56112">
    <property type="entry name" value="Protein kinase-like (PK-like)"/>
    <property type="match status" value="1"/>
</dbReference>
<evidence type="ECO:0000313" key="2">
    <source>
        <dbReference type="EMBL" id="ODM88072.1"/>
    </source>
</evidence>
<organism evidence="2 3">
    <name type="scientific">Orchesella cincta</name>
    <name type="common">Springtail</name>
    <name type="synonym">Podura cincta</name>
    <dbReference type="NCBI Taxonomy" id="48709"/>
    <lineage>
        <taxon>Eukaryota</taxon>
        <taxon>Metazoa</taxon>
        <taxon>Ecdysozoa</taxon>
        <taxon>Arthropoda</taxon>
        <taxon>Hexapoda</taxon>
        <taxon>Collembola</taxon>
        <taxon>Entomobryomorpha</taxon>
        <taxon>Entomobryoidea</taxon>
        <taxon>Orchesellidae</taxon>
        <taxon>Orchesellinae</taxon>
        <taxon>Orchesella</taxon>
    </lineage>
</organism>
<feature type="domain" description="Protein kinase" evidence="1">
    <location>
        <begin position="1"/>
        <end position="141"/>
    </location>
</feature>
<sequence>MKFPCKYIRYFDQELHTDFILIALELCDMSLAMWMQDKCKRQLAKICHREILMQCSKGLAYLHEKKIIHRDIKPENILIVVDTTNGKVCVKISDFGLCKQLPVEKTSFTLTSHSGSYGWQAPEVLRFVAKNQAETLLKNEL</sequence>
<dbReference type="SMART" id="SM00220">
    <property type="entry name" value="S_TKc"/>
    <property type="match status" value="1"/>
</dbReference>
<dbReference type="GO" id="GO:0051082">
    <property type="term" value="F:unfolded protein binding"/>
    <property type="evidence" value="ECO:0007669"/>
    <property type="project" value="TreeGrafter"/>
</dbReference>
<dbReference type="EMBL" id="LJIJ01004156">
    <property type="protein sequence ID" value="ODM88072.1"/>
    <property type="molecule type" value="Genomic_DNA"/>
</dbReference>
<protein>
    <submittedName>
        <fullName evidence="2">Serine/threonine-protein kinase/endoribonuclease ire-1</fullName>
    </submittedName>
</protein>
<dbReference type="InterPro" id="IPR011009">
    <property type="entry name" value="Kinase-like_dom_sf"/>
</dbReference>
<dbReference type="GO" id="GO:0070059">
    <property type="term" value="P:intrinsic apoptotic signaling pathway in response to endoplasmic reticulum stress"/>
    <property type="evidence" value="ECO:0007669"/>
    <property type="project" value="TreeGrafter"/>
</dbReference>
<dbReference type="InterPro" id="IPR008271">
    <property type="entry name" value="Ser/Thr_kinase_AS"/>
</dbReference>
<dbReference type="GO" id="GO:0005524">
    <property type="term" value="F:ATP binding"/>
    <property type="evidence" value="ECO:0007669"/>
    <property type="project" value="InterPro"/>
</dbReference>
<evidence type="ECO:0000259" key="1">
    <source>
        <dbReference type="PROSITE" id="PS50011"/>
    </source>
</evidence>
<dbReference type="Gene3D" id="1.10.510.10">
    <property type="entry name" value="Transferase(Phosphotransferase) domain 1"/>
    <property type="match status" value="1"/>
</dbReference>
<dbReference type="Proteomes" id="UP000094527">
    <property type="component" value="Unassembled WGS sequence"/>
</dbReference>
<dbReference type="PROSITE" id="PS50011">
    <property type="entry name" value="PROTEIN_KINASE_DOM"/>
    <property type="match status" value="1"/>
</dbReference>
<dbReference type="GO" id="GO:0036498">
    <property type="term" value="P:IRE1-mediated unfolded protein response"/>
    <property type="evidence" value="ECO:0007669"/>
    <property type="project" value="TreeGrafter"/>
</dbReference>
<proteinExistence type="predicted"/>
<gene>
    <name evidence="2" type="ORF">Ocin01_18610</name>
</gene>
<dbReference type="AlphaFoldDB" id="A0A1D2M583"/>
<dbReference type="PROSITE" id="PS00108">
    <property type="entry name" value="PROTEIN_KINASE_ST"/>
    <property type="match status" value="1"/>
</dbReference>
<dbReference type="InterPro" id="IPR000719">
    <property type="entry name" value="Prot_kinase_dom"/>
</dbReference>
<reference evidence="2 3" key="1">
    <citation type="journal article" date="2016" name="Genome Biol. Evol.">
        <title>Gene Family Evolution Reflects Adaptation to Soil Environmental Stressors in the Genome of the Collembolan Orchesella cincta.</title>
        <authorList>
            <person name="Faddeeva-Vakhrusheva A."/>
            <person name="Derks M.F."/>
            <person name="Anvar S.Y."/>
            <person name="Agamennone V."/>
            <person name="Suring W."/>
            <person name="Smit S."/>
            <person name="van Straalen N.M."/>
            <person name="Roelofs D."/>
        </authorList>
    </citation>
    <scope>NUCLEOTIDE SEQUENCE [LARGE SCALE GENOMIC DNA]</scope>
    <source>
        <tissue evidence="2">Mixed pool</tissue>
    </source>
</reference>
<dbReference type="PANTHER" id="PTHR13954">
    <property type="entry name" value="IRE1-RELATED"/>
    <property type="match status" value="1"/>
</dbReference>
<comment type="caution">
    <text evidence="2">The sequence shown here is derived from an EMBL/GenBank/DDBJ whole genome shotgun (WGS) entry which is preliminary data.</text>
</comment>
<dbReference type="GO" id="GO:0004674">
    <property type="term" value="F:protein serine/threonine kinase activity"/>
    <property type="evidence" value="ECO:0007669"/>
    <property type="project" value="InterPro"/>
</dbReference>
<dbReference type="PANTHER" id="PTHR13954:SF6">
    <property type="entry name" value="NON-SPECIFIC SERINE_THREONINE PROTEIN KINASE"/>
    <property type="match status" value="1"/>
</dbReference>
<dbReference type="OrthoDB" id="63989at2759"/>
<keyword evidence="2" id="KW-0808">Transferase</keyword>